<dbReference type="InterPro" id="IPR020843">
    <property type="entry name" value="ER"/>
</dbReference>
<dbReference type="PANTHER" id="PTHR44154:SF1">
    <property type="entry name" value="QUINONE OXIDOREDUCTASE"/>
    <property type="match status" value="1"/>
</dbReference>
<dbReference type="EMBL" id="VFPA01000001">
    <property type="protein sequence ID" value="TQM14024.1"/>
    <property type="molecule type" value="Genomic_DNA"/>
</dbReference>
<dbReference type="RefSeq" id="WP_342787279.1">
    <property type="nucleotide sequence ID" value="NZ_VFPA01000001.1"/>
</dbReference>
<dbReference type="PROSITE" id="PS01162">
    <property type="entry name" value="QOR_ZETA_CRYSTAL"/>
    <property type="match status" value="1"/>
</dbReference>
<name>A0A543DXH1_9PSEU</name>
<dbReference type="PANTHER" id="PTHR44154">
    <property type="entry name" value="QUINONE OXIDOREDUCTASE"/>
    <property type="match status" value="1"/>
</dbReference>
<dbReference type="Pfam" id="PF13602">
    <property type="entry name" value="ADH_zinc_N_2"/>
    <property type="match status" value="1"/>
</dbReference>
<dbReference type="SMART" id="SM00829">
    <property type="entry name" value="PKS_ER"/>
    <property type="match status" value="1"/>
</dbReference>
<keyword evidence="4" id="KW-0521">NADP</keyword>
<dbReference type="AlphaFoldDB" id="A0A543DXH1"/>
<evidence type="ECO:0000256" key="2">
    <source>
        <dbReference type="ARBA" id="ARBA00011881"/>
    </source>
</evidence>
<organism evidence="7 8">
    <name type="scientific">Pseudonocardia kunmingensis</name>
    <dbReference type="NCBI Taxonomy" id="630975"/>
    <lineage>
        <taxon>Bacteria</taxon>
        <taxon>Bacillati</taxon>
        <taxon>Actinomycetota</taxon>
        <taxon>Actinomycetes</taxon>
        <taxon>Pseudonocardiales</taxon>
        <taxon>Pseudonocardiaceae</taxon>
        <taxon>Pseudonocardia</taxon>
    </lineage>
</organism>
<dbReference type="Gene3D" id="3.40.50.720">
    <property type="entry name" value="NAD(P)-binding Rossmann-like Domain"/>
    <property type="match status" value="1"/>
</dbReference>
<gene>
    <name evidence="7" type="ORF">FB558_0782</name>
</gene>
<dbReference type="InterPro" id="IPR036291">
    <property type="entry name" value="NAD(P)-bd_dom_sf"/>
</dbReference>
<dbReference type="GO" id="GO:0008270">
    <property type="term" value="F:zinc ion binding"/>
    <property type="evidence" value="ECO:0007669"/>
    <property type="project" value="InterPro"/>
</dbReference>
<dbReference type="Pfam" id="PF08240">
    <property type="entry name" value="ADH_N"/>
    <property type="match status" value="1"/>
</dbReference>
<dbReference type="CDD" id="cd05289">
    <property type="entry name" value="MDR_like_2"/>
    <property type="match status" value="1"/>
</dbReference>
<evidence type="ECO:0000256" key="1">
    <source>
        <dbReference type="ARBA" id="ARBA00004496"/>
    </source>
</evidence>
<evidence type="ECO:0000256" key="4">
    <source>
        <dbReference type="ARBA" id="ARBA00022857"/>
    </source>
</evidence>
<dbReference type="GO" id="GO:0003723">
    <property type="term" value="F:RNA binding"/>
    <property type="evidence" value="ECO:0007669"/>
    <property type="project" value="UniProtKB-KW"/>
</dbReference>
<evidence type="ECO:0000313" key="7">
    <source>
        <dbReference type="EMBL" id="TQM14024.1"/>
    </source>
</evidence>
<evidence type="ECO:0000256" key="5">
    <source>
        <dbReference type="ARBA" id="ARBA00022884"/>
    </source>
</evidence>
<protein>
    <submittedName>
        <fullName evidence="7">NADPH:quinone reductase-like Zn-dependent oxidoreductase</fullName>
    </submittedName>
</protein>
<evidence type="ECO:0000313" key="8">
    <source>
        <dbReference type="Proteomes" id="UP000315677"/>
    </source>
</evidence>
<keyword evidence="5" id="KW-0694">RNA-binding</keyword>
<comment type="subunit">
    <text evidence="2">Homotetramer.</text>
</comment>
<keyword evidence="8" id="KW-1185">Reference proteome</keyword>
<comment type="subcellular location">
    <subcellularLocation>
        <location evidence="1">Cytoplasm</location>
    </subcellularLocation>
</comment>
<dbReference type="Gene3D" id="3.90.180.10">
    <property type="entry name" value="Medium-chain alcohol dehydrogenases, catalytic domain"/>
    <property type="match status" value="1"/>
</dbReference>
<dbReference type="SUPFAM" id="SSF50129">
    <property type="entry name" value="GroES-like"/>
    <property type="match status" value="1"/>
</dbReference>
<dbReference type="GO" id="GO:0016491">
    <property type="term" value="F:oxidoreductase activity"/>
    <property type="evidence" value="ECO:0007669"/>
    <property type="project" value="InterPro"/>
</dbReference>
<dbReference type="InterPro" id="IPR051603">
    <property type="entry name" value="Zinc-ADH_QOR/CCCR"/>
</dbReference>
<dbReference type="InterPro" id="IPR002364">
    <property type="entry name" value="Quin_OxRdtase/zeta-crystal_CS"/>
</dbReference>
<dbReference type="Proteomes" id="UP000315677">
    <property type="component" value="Unassembled WGS sequence"/>
</dbReference>
<dbReference type="InterPro" id="IPR011032">
    <property type="entry name" value="GroES-like_sf"/>
</dbReference>
<feature type="domain" description="Enoyl reductase (ER)" evidence="6">
    <location>
        <begin position="29"/>
        <end position="324"/>
    </location>
</feature>
<sequence>MRRGWLITRRGPPRGYAAGMKAIAFRRYGGPEVLEPMELPEPKVGPDWVLIRAKAASVNPVDWKVREGGLDALIPAHFPVVPGWDVAGVVERVGPAVTGLRPGEEVVAYNRQDHLQWGTYAELVAAPLRTVAPAPSAATWEQAGALPLAGLTAYQALVERLEVRAGETVLVHAASGGVGRMAVQIARVLGAEVIGTAGGRNHERLRELGATPVTYGDGLVDRVRALRPDGVDAVLDLAGGRALEDSPEVVRDRFRITSVVDPGVLDMGGQYLFVRPDREHLTRLAEWVDEGHLQIDVGATLPLAEAAEAQRVQEAGEVQGKVVLTI</sequence>
<keyword evidence="3" id="KW-0963">Cytoplasm</keyword>
<accession>A0A543DXH1</accession>
<dbReference type="InterPro" id="IPR013154">
    <property type="entry name" value="ADH-like_N"/>
</dbReference>
<proteinExistence type="predicted"/>
<dbReference type="SUPFAM" id="SSF51735">
    <property type="entry name" value="NAD(P)-binding Rossmann-fold domains"/>
    <property type="match status" value="1"/>
</dbReference>
<evidence type="ECO:0000259" key="6">
    <source>
        <dbReference type="SMART" id="SM00829"/>
    </source>
</evidence>
<comment type="caution">
    <text evidence="7">The sequence shown here is derived from an EMBL/GenBank/DDBJ whole genome shotgun (WGS) entry which is preliminary data.</text>
</comment>
<reference evidence="7 8" key="1">
    <citation type="submission" date="2019-06" db="EMBL/GenBank/DDBJ databases">
        <title>Sequencing the genomes of 1000 actinobacteria strains.</title>
        <authorList>
            <person name="Klenk H.-P."/>
        </authorList>
    </citation>
    <scope>NUCLEOTIDE SEQUENCE [LARGE SCALE GENOMIC DNA]</scope>
    <source>
        <strain evidence="7 8">DSM 45301</strain>
    </source>
</reference>
<dbReference type="GO" id="GO:0005737">
    <property type="term" value="C:cytoplasm"/>
    <property type="evidence" value="ECO:0007669"/>
    <property type="project" value="UniProtKB-SubCell"/>
</dbReference>
<evidence type="ECO:0000256" key="3">
    <source>
        <dbReference type="ARBA" id="ARBA00022490"/>
    </source>
</evidence>